<proteinExistence type="predicted"/>
<dbReference type="VEuPathDB" id="FungiDB:FVEG_14787"/>
<accession>W7LQ62</accession>
<reference evidence="1" key="2">
    <citation type="submission" date="2013-11" db="EMBL/GenBank/DDBJ databases">
        <authorList>
            <consortium name="The Broad Institute Genome Sequencing Platform"/>
            <person name="Ma L.-J."/>
            <person name="Corby-Kistler H."/>
            <person name="Broz K."/>
            <person name="Gale L.R."/>
            <person name="Jonkers W."/>
            <person name="O'Donnell K."/>
            <person name="Ploetz R."/>
            <person name="Steinberg C."/>
            <person name="Schwartz D.C."/>
            <person name="VanEtten H."/>
            <person name="Zhou S."/>
            <person name="Young S.K."/>
            <person name="Zeng Q."/>
            <person name="Gargeya S."/>
            <person name="Fitzgerald M."/>
            <person name="Abouelleil A."/>
            <person name="Alvarado L."/>
            <person name="Chapman S.B."/>
            <person name="Gainer-Dewar J."/>
            <person name="Goldberg J."/>
            <person name="Griggs A."/>
            <person name="Gujja S."/>
            <person name="Hansen M."/>
            <person name="Howarth C."/>
            <person name="Imamovic A."/>
            <person name="Ireland A."/>
            <person name="Larimer J."/>
            <person name="McCowan C."/>
            <person name="Murphy C."/>
            <person name="Pearson M."/>
            <person name="Poon T.W."/>
            <person name="Priest M."/>
            <person name="Roberts A."/>
            <person name="Saif S."/>
            <person name="Shea T."/>
            <person name="Sykes S."/>
            <person name="Wortman J."/>
            <person name="Nusbaum C."/>
            <person name="Birren B."/>
        </authorList>
    </citation>
    <scope>NUCLEOTIDE SEQUENCE</scope>
    <source>
        <strain evidence="1">7600</strain>
    </source>
</reference>
<dbReference type="RefSeq" id="XP_018743810.1">
    <property type="nucleotide sequence ID" value="XM_018903772.1"/>
</dbReference>
<dbReference type="Proteomes" id="UP000009096">
    <property type="component" value="Chromosome 1"/>
</dbReference>
<dbReference type="EMBL" id="DS022242">
    <property type="protein sequence ID" value="EWG37619.1"/>
    <property type="molecule type" value="Genomic_DNA"/>
</dbReference>
<organism evidence="1 2">
    <name type="scientific">Gibberella moniliformis (strain M3125 / FGSC 7600)</name>
    <name type="common">Maize ear and stalk rot fungus</name>
    <name type="synonym">Fusarium verticillioides</name>
    <dbReference type="NCBI Taxonomy" id="334819"/>
    <lineage>
        <taxon>Eukaryota</taxon>
        <taxon>Fungi</taxon>
        <taxon>Dikarya</taxon>
        <taxon>Ascomycota</taxon>
        <taxon>Pezizomycotina</taxon>
        <taxon>Sordariomycetes</taxon>
        <taxon>Hypocreomycetidae</taxon>
        <taxon>Hypocreales</taxon>
        <taxon>Nectriaceae</taxon>
        <taxon>Fusarium</taxon>
        <taxon>Fusarium fujikuroi species complex</taxon>
    </lineage>
</organism>
<gene>
    <name evidence="1" type="ORF">FVEG_14787</name>
</gene>
<evidence type="ECO:0000313" key="1">
    <source>
        <dbReference type="EMBL" id="EWG37619.1"/>
    </source>
</evidence>
<dbReference type="AlphaFoldDB" id="W7LQ62"/>
<dbReference type="RefSeq" id="XP_018743812.1">
    <property type="nucleotide sequence ID" value="XM_018903774.1"/>
</dbReference>
<keyword evidence="2" id="KW-1185">Reference proteome</keyword>
<reference evidence="1 2" key="1">
    <citation type="journal article" date="2010" name="Nature">
        <title>Comparative genomics reveals mobile pathogenicity chromosomes in Fusarium.</title>
        <authorList>
            <person name="Ma L.J."/>
            <person name="van der Does H.C."/>
            <person name="Borkovich K.A."/>
            <person name="Coleman J.J."/>
            <person name="Daboussi M.J."/>
            <person name="Di Pietro A."/>
            <person name="Dufresne M."/>
            <person name="Freitag M."/>
            <person name="Grabherr M."/>
            <person name="Henrissat B."/>
            <person name="Houterman P.M."/>
            <person name="Kang S."/>
            <person name="Shim W.B."/>
            <person name="Woloshuk C."/>
            <person name="Xie X."/>
            <person name="Xu J.R."/>
            <person name="Antoniw J."/>
            <person name="Baker S.E."/>
            <person name="Bluhm B.H."/>
            <person name="Breakspear A."/>
            <person name="Brown D.W."/>
            <person name="Butchko R.A."/>
            <person name="Chapman S."/>
            <person name="Coulson R."/>
            <person name="Coutinho P.M."/>
            <person name="Danchin E.G."/>
            <person name="Diener A."/>
            <person name="Gale L.R."/>
            <person name="Gardiner D.M."/>
            <person name="Goff S."/>
            <person name="Hammond-Kosack K.E."/>
            <person name="Hilburn K."/>
            <person name="Hua-Van A."/>
            <person name="Jonkers W."/>
            <person name="Kazan K."/>
            <person name="Kodira C.D."/>
            <person name="Koehrsen M."/>
            <person name="Kumar L."/>
            <person name="Lee Y.H."/>
            <person name="Li L."/>
            <person name="Manners J.M."/>
            <person name="Miranda-Saavedra D."/>
            <person name="Mukherjee M."/>
            <person name="Park G."/>
            <person name="Park J."/>
            <person name="Park S.Y."/>
            <person name="Proctor R.H."/>
            <person name="Regev A."/>
            <person name="Ruiz-Roldan M.C."/>
            <person name="Sain D."/>
            <person name="Sakthikumar S."/>
            <person name="Sykes S."/>
            <person name="Schwartz D.C."/>
            <person name="Turgeon B.G."/>
            <person name="Wapinski I."/>
            <person name="Yoder O."/>
            <person name="Young S."/>
            <person name="Zeng Q."/>
            <person name="Zhou S."/>
            <person name="Galagan J."/>
            <person name="Cuomo C.A."/>
            <person name="Kistler H.C."/>
            <person name="Rep M."/>
        </authorList>
    </citation>
    <scope>NUCLEOTIDE SEQUENCE [LARGE SCALE GENOMIC DNA]</scope>
    <source>
        <strain evidence="1">7600</strain>
        <strain evidence="2">M3125 / FGSC 7600</strain>
    </source>
</reference>
<protein>
    <submittedName>
        <fullName evidence="1">Uncharacterized protein</fullName>
    </submittedName>
</protein>
<evidence type="ECO:0000313" key="2">
    <source>
        <dbReference type="Proteomes" id="UP000009096"/>
    </source>
</evidence>
<dbReference type="GeneID" id="30071663"/>
<dbReference type="KEGG" id="fvr:FVEG_14787"/>
<dbReference type="EMBL" id="DS022242">
    <property type="protein sequence ID" value="EWG37621.1"/>
    <property type="molecule type" value="Genomic_DNA"/>
</dbReference>
<sequence length="97" mass="10921">MTWPPEFNEIWLSSNMFALVSNIVVRYRSRFSTAEALMHIRNCTTTSQRLAQQAPSSQEIEGPVKRAIFTCAEGGKLTLHGYLGRGKEASCPGYMRH</sequence>
<name>W7LQ62_GIBM7</name>